<keyword evidence="5" id="KW-0804">Transcription</keyword>
<dbReference type="InterPro" id="IPR036388">
    <property type="entry name" value="WH-like_DNA-bd_sf"/>
</dbReference>
<keyword evidence="1 6" id="KW-0597">Phosphoprotein</keyword>
<dbReference type="InterPro" id="IPR035965">
    <property type="entry name" value="PAS-like_dom_sf"/>
</dbReference>
<gene>
    <name evidence="9" type="ORF">CVM39_04105</name>
    <name evidence="10" type="ORF">SAMN06297129_3690</name>
</gene>
<feature type="modified residue" description="4-aspartylphosphate" evidence="6">
    <location>
        <position position="55"/>
    </location>
</feature>
<evidence type="ECO:0000256" key="1">
    <source>
        <dbReference type="ARBA" id="ARBA00022553"/>
    </source>
</evidence>
<evidence type="ECO:0000313" key="10">
    <source>
        <dbReference type="EMBL" id="SNY59060.1"/>
    </source>
</evidence>
<dbReference type="GO" id="GO:0000156">
    <property type="term" value="F:phosphorelay response regulator activity"/>
    <property type="evidence" value="ECO:0007669"/>
    <property type="project" value="TreeGrafter"/>
</dbReference>
<evidence type="ECO:0000259" key="7">
    <source>
        <dbReference type="PROSITE" id="PS50043"/>
    </source>
</evidence>
<dbReference type="GO" id="GO:0000976">
    <property type="term" value="F:transcription cis-regulatory region binding"/>
    <property type="evidence" value="ECO:0007669"/>
    <property type="project" value="TreeGrafter"/>
</dbReference>
<dbReference type="GO" id="GO:0006355">
    <property type="term" value="P:regulation of DNA-templated transcription"/>
    <property type="evidence" value="ECO:0007669"/>
    <property type="project" value="InterPro"/>
</dbReference>
<dbReference type="EMBL" id="OBEA01000008">
    <property type="protein sequence ID" value="SNY59060.1"/>
    <property type="molecule type" value="Genomic_DNA"/>
</dbReference>
<dbReference type="InterPro" id="IPR000792">
    <property type="entry name" value="Tscrpt_reg_LuxR_C"/>
</dbReference>
<dbReference type="PANTHER" id="PTHR48111">
    <property type="entry name" value="REGULATOR OF RPOS"/>
    <property type="match status" value="1"/>
</dbReference>
<dbReference type="OrthoDB" id="5292887at2"/>
<dbReference type="InterPro" id="IPR001789">
    <property type="entry name" value="Sig_transdc_resp-reg_receiver"/>
</dbReference>
<dbReference type="Gene3D" id="3.40.50.2300">
    <property type="match status" value="1"/>
</dbReference>
<evidence type="ECO:0000256" key="5">
    <source>
        <dbReference type="ARBA" id="ARBA00023163"/>
    </source>
</evidence>
<dbReference type="PROSITE" id="PS00622">
    <property type="entry name" value="HTH_LUXR_1"/>
    <property type="match status" value="1"/>
</dbReference>
<dbReference type="PROSITE" id="PS50043">
    <property type="entry name" value="HTH_LUXR_2"/>
    <property type="match status" value="1"/>
</dbReference>
<dbReference type="SUPFAM" id="SSF46894">
    <property type="entry name" value="C-terminal effector domain of the bipartite response regulators"/>
    <property type="match status" value="1"/>
</dbReference>
<evidence type="ECO:0000259" key="8">
    <source>
        <dbReference type="PROSITE" id="PS50110"/>
    </source>
</evidence>
<proteinExistence type="predicted"/>
<dbReference type="EMBL" id="PGTD01000011">
    <property type="protein sequence ID" value="PJE30987.1"/>
    <property type="molecule type" value="Genomic_DNA"/>
</dbReference>
<sequence length="342" mass="37100">MSDAPRILVCEDERHLLDDICAELNEAGYLTIPAVDGQEALARMQDLRPDLILCDIAMPRLDGRGLLSQLRETRRDLDDVPFLFLTAFGDRSDVIDGKLRGADDYIVKPVDYEVLLATIAAQLRQVRRVNSARDEAERLNRTRKALSEAESGAWQALDRLAQGIVLLDRQAQVLHANAAATAFCQEGSGLRLCSHLHAEVDPPHLRQTLQAALARNPSQAPVAPVPLERPDRAQGPILLLSSLGRQVGSDAPALMVLIVDPGRRVAPEPALLREALRLTPTEARIASLLAGGLRSDAIAETLGISPATVASHLKSIFAKTETHRQTDLVALLLSLSAIPSPK</sequence>
<dbReference type="GO" id="GO:0005829">
    <property type="term" value="C:cytosol"/>
    <property type="evidence" value="ECO:0007669"/>
    <property type="project" value="TreeGrafter"/>
</dbReference>
<keyword evidence="4" id="KW-0238">DNA-binding</keyword>
<organism evidence="10 11">
    <name type="scientific">Pseudooceanicola antarcticus</name>
    <dbReference type="NCBI Taxonomy" id="1247613"/>
    <lineage>
        <taxon>Bacteria</taxon>
        <taxon>Pseudomonadati</taxon>
        <taxon>Pseudomonadota</taxon>
        <taxon>Alphaproteobacteria</taxon>
        <taxon>Rhodobacterales</taxon>
        <taxon>Paracoccaceae</taxon>
        <taxon>Pseudooceanicola</taxon>
    </lineage>
</organism>
<dbReference type="InterPro" id="IPR039420">
    <property type="entry name" value="WalR-like"/>
</dbReference>
<dbReference type="Gene3D" id="1.10.10.10">
    <property type="entry name" value="Winged helix-like DNA-binding domain superfamily/Winged helix DNA-binding domain"/>
    <property type="match status" value="1"/>
</dbReference>
<dbReference type="GO" id="GO:0032993">
    <property type="term" value="C:protein-DNA complex"/>
    <property type="evidence" value="ECO:0007669"/>
    <property type="project" value="TreeGrafter"/>
</dbReference>
<evidence type="ECO:0000256" key="6">
    <source>
        <dbReference type="PROSITE-ProRule" id="PRU00169"/>
    </source>
</evidence>
<dbReference type="PRINTS" id="PR00038">
    <property type="entry name" value="HTHLUXR"/>
</dbReference>
<evidence type="ECO:0000313" key="12">
    <source>
        <dbReference type="Proteomes" id="UP000231702"/>
    </source>
</evidence>
<dbReference type="RefSeq" id="WP_097147368.1">
    <property type="nucleotide sequence ID" value="NZ_OBEA01000008.1"/>
</dbReference>
<dbReference type="SUPFAM" id="SSF52172">
    <property type="entry name" value="CheY-like"/>
    <property type="match status" value="1"/>
</dbReference>
<accession>A0A285JFI7</accession>
<evidence type="ECO:0000256" key="4">
    <source>
        <dbReference type="ARBA" id="ARBA00023125"/>
    </source>
</evidence>
<dbReference type="Pfam" id="PF00196">
    <property type="entry name" value="GerE"/>
    <property type="match status" value="1"/>
</dbReference>
<feature type="domain" description="Response regulatory" evidence="8">
    <location>
        <begin position="6"/>
        <end position="123"/>
    </location>
</feature>
<evidence type="ECO:0000256" key="2">
    <source>
        <dbReference type="ARBA" id="ARBA00023012"/>
    </source>
</evidence>
<dbReference type="SUPFAM" id="SSF55785">
    <property type="entry name" value="PYP-like sensor domain (PAS domain)"/>
    <property type="match status" value="1"/>
</dbReference>
<dbReference type="Pfam" id="PF00072">
    <property type="entry name" value="Response_reg"/>
    <property type="match status" value="1"/>
</dbReference>
<dbReference type="PANTHER" id="PTHR48111:SF1">
    <property type="entry name" value="TWO-COMPONENT RESPONSE REGULATOR ORR33"/>
    <property type="match status" value="1"/>
</dbReference>
<protein>
    <submittedName>
        <fullName evidence="10">Regulatory protein, luxR family</fullName>
    </submittedName>
    <submittedName>
        <fullName evidence="9">Two-component system response regulator</fullName>
    </submittedName>
</protein>
<dbReference type="CDD" id="cd06170">
    <property type="entry name" value="LuxR_C_like"/>
    <property type="match status" value="1"/>
</dbReference>
<keyword evidence="2" id="KW-0902">Two-component regulatory system</keyword>
<dbReference type="CDD" id="cd17574">
    <property type="entry name" value="REC_OmpR"/>
    <property type="match status" value="1"/>
</dbReference>
<dbReference type="InterPro" id="IPR011006">
    <property type="entry name" value="CheY-like_superfamily"/>
</dbReference>
<dbReference type="AlphaFoldDB" id="A0A285JFI7"/>
<keyword evidence="12" id="KW-1185">Reference proteome</keyword>
<dbReference type="SMART" id="SM00421">
    <property type="entry name" value="HTH_LUXR"/>
    <property type="match status" value="1"/>
</dbReference>
<name>A0A285JFI7_9RHOB</name>
<feature type="domain" description="HTH luxR-type" evidence="7">
    <location>
        <begin position="271"/>
        <end position="336"/>
    </location>
</feature>
<reference evidence="9 12" key="2">
    <citation type="journal article" date="2018" name="Int. J. Syst. Evol. Microbiol.">
        <title>Pseudooceanicola lipolyticus sp. nov., a marine alphaproteobacterium, reclassification of Oceanicola flagellatus as Pseudooceanicola flagellatus comb. nov. and emended description of the genus Pseudooceanicola.</title>
        <authorList>
            <person name="Huang M.-M."/>
            <person name="Guo L.-L."/>
            <person name="Wu Y.-H."/>
            <person name="Lai Q.-L."/>
            <person name="Shao Z.-Z."/>
            <person name="Wang C.-S."/>
            <person name="Wu M."/>
            <person name="Xu X.-W."/>
        </authorList>
    </citation>
    <scope>NUCLEOTIDE SEQUENCE [LARGE SCALE GENOMIC DNA]</scope>
    <source>
        <strain evidence="9 12">Ar-45</strain>
    </source>
</reference>
<evidence type="ECO:0000313" key="9">
    <source>
        <dbReference type="EMBL" id="PJE30987.1"/>
    </source>
</evidence>
<evidence type="ECO:0000313" key="11">
    <source>
        <dbReference type="Proteomes" id="UP000231655"/>
    </source>
</evidence>
<evidence type="ECO:0000256" key="3">
    <source>
        <dbReference type="ARBA" id="ARBA00023015"/>
    </source>
</evidence>
<dbReference type="Proteomes" id="UP000231702">
    <property type="component" value="Unassembled WGS sequence"/>
</dbReference>
<dbReference type="PROSITE" id="PS50110">
    <property type="entry name" value="RESPONSE_REGULATORY"/>
    <property type="match status" value="1"/>
</dbReference>
<dbReference type="SMART" id="SM00448">
    <property type="entry name" value="REC"/>
    <property type="match status" value="1"/>
</dbReference>
<keyword evidence="3" id="KW-0805">Transcription regulation</keyword>
<reference evidence="10 11" key="1">
    <citation type="submission" date="2017-09" db="EMBL/GenBank/DDBJ databases">
        <authorList>
            <person name="Ehlers B."/>
            <person name="Leendertz F.H."/>
        </authorList>
    </citation>
    <scope>NUCLEOTIDE SEQUENCE [LARGE SCALE GENOMIC DNA]</scope>
    <source>
        <strain evidence="10 11">CGMCC 1.12662</strain>
    </source>
</reference>
<dbReference type="Proteomes" id="UP000231655">
    <property type="component" value="Unassembled WGS sequence"/>
</dbReference>
<dbReference type="InterPro" id="IPR016032">
    <property type="entry name" value="Sig_transdc_resp-reg_C-effctor"/>
</dbReference>